<reference evidence="1 2" key="1">
    <citation type="submission" date="2013-05" db="EMBL/GenBank/DDBJ databases">
        <title>Genome assembly of Acinetobacter junii MTCC 11364.</title>
        <authorList>
            <person name="Khatri I."/>
            <person name="Singh N.K."/>
            <person name="Subramanian S."/>
            <person name="Mayilraj S."/>
        </authorList>
    </citation>
    <scope>NUCLEOTIDE SEQUENCE [LARGE SCALE GENOMIC DNA]</scope>
    <source>
        <strain evidence="1 2">MTCC 11364</strain>
    </source>
</reference>
<dbReference type="Proteomes" id="UP000018420">
    <property type="component" value="Unassembled WGS sequence"/>
</dbReference>
<proteinExistence type="predicted"/>
<evidence type="ECO:0000313" key="2">
    <source>
        <dbReference type="Proteomes" id="UP000018420"/>
    </source>
</evidence>
<protein>
    <submittedName>
        <fullName evidence="1">Mobile element protein</fullName>
    </submittedName>
</protein>
<dbReference type="EMBL" id="ASYZ01000129">
    <property type="protein sequence ID" value="EPR83261.1"/>
    <property type="molecule type" value="Genomic_DNA"/>
</dbReference>
<sequence length="50" mass="5831">MVETRKHYSKLLGDKLSARNFDSQVKEIHARVAVLKKFTILDRLHTHVVT</sequence>
<gene>
    <name evidence="1" type="ORF">L292_0495</name>
</gene>
<organism evidence="1 2">
    <name type="scientific">Acinetobacter junii CIP 107470 = MTCC 11364</name>
    <dbReference type="NCBI Taxonomy" id="1217666"/>
    <lineage>
        <taxon>Bacteria</taxon>
        <taxon>Pseudomonadati</taxon>
        <taxon>Pseudomonadota</taxon>
        <taxon>Gammaproteobacteria</taxon>
        <taxon>Moraxellales</taxon>
        <taxon>Moraxellaceae</taxon>
        <taxon>Acinetobacter</taxon>
    </lineage>
</organism>
<comment type="caution">
    <text evidence="1">The sequence shown here is derived from an EMBL/GenBank/DDBJ whole genome shotgun (WGS) entry which is preliminary data.</text>
</comment>
<name>S7WJB8_ACIJU</name>
<dbReference type="PATRIC" id="fig|1330047.3.peg.2350"/>
<evidence type="ECO:0000313" key="1">
    <source>
        <dbReference type="EMBL" id="EPR83261.1"/>
    </source>
</evidence>
<dbReference type="AlphaFoldDB" id="S7WJB8"/>
<accession>S7WJB8</accession>